<reference evidence="1" key="1">
    <citation type="journal article" date="2013" name="J. Plant Res.">
        <title>Effect of fungi and light on seed germination of three Opuntia species from semiarid lands of central Mexico.</title>
        <authorList>
            <person name="Delgado-Sanchez P."/>
            <person name="Jimenez-Bremont J.F."/>
            <person name="Guerrero-Gonzalez Mde L."/>
            <person name="Flores J."/>
        </authorList>
    </citation>
    <scope>NUCLEOTIDE SEQUENCE</scope>
    <source>
        <tissue evidence="1">Cladode</tissue>
    </source>
</reference>
<protein>
    <submittedName>
        <fullName evidence="1">Uncharacterized protein</fullName>
    </submittedName>
</protein>
<sequence length="103" mass="11380">MSGAKSDQPSSLSDVAIGLRGRAGAQLVPLIAEMSSSCMVIVSWQRDILLTCACSPCYTRRWKSGIYTMNLYCTWIWIFCNTCKNREASLQGGTRKLPLTIVV</sequence>
<dbReference type="EMBL" id="GISG01257229">
    <property type="protein sequence ID" value="MBA4673002.1"/>
    <property type="molecule type" value="Transcribed_RNA"/>
</dbReference>
<organism evidence="1">
    <name type="scientific">Opuntia streptacantha</name>
    <name type="common">Prickly pear cactus</name>
    <name type="synonym">Opuntia cardona</name>
    <dbReference type="NCBI Taxonomy" id="393608"/>
    <lineage>
        <taxon>Eukaryota</taxon>
        <taxon>Viridiplantae</taxon>
        <taxon>Streptophyta</taxon>
        <taxon>Embryophyta</taxon>
        <taxon>Tracheophyta</taxon>
        <taxon>Spermatophyta</taxon>
        <taxon>Magnoliopsida</taxon>
        <taxon>eudicotyledons</taxon>
        <taxon>Gunneridae</taxon>
        <taxon>Pentapetalae</taxon>
        <taxon>Caryophyllales</taxon>
        <taxon>Cactineae</taxon>
        <taxon>Cactaceae</taxon>
        <taxon>Opuntioideae</taxon>
        <taxon>Opuntia</taxon>
    </lineage>
</organism>
<proteinExistence type="predicted"/>
<name>A0A7C9ENM4_OPUST</name>
<dbReference type="AlphaFoldDB" id="A0A7C9ENM4"/>
<evidence type="ECO:0000313" key="1">
    <source>
        <dbReference type="EMBL" id="MBA4673002.1"/>
    </source>
</evidence>
<reference evidence="1" key="2">
    <citation type="submission" date="2020-07" db="EMBL/GenBank/DDBJ databases">
        <authorList>
            <person name="Vera ALvarez R."/>
            <person name="Arias-Moreno D.M."/>
            <person name="Jimenez-Jacinto V."/>
            <person name="Jimenez-Bremont J.F."/>
            <person name="Swaminathan K."/>
            <person name="Moose S.P."/>
            <person name="Guerrero-Gonzalez M.L."/>
            <person name="Marino-Ramirez L."/>
            <person name="Landsman D."/>
            <person name="Rodriguez-Kessler M."/>
            <person name="Delgado-Sanchez P."/>
        </authorList>
    </citation>
    <scope>NUCLEOTIDE SEQUENCE</scope>
    <source>
        <tissue evidence="1">Cladode</tissue>
    </source>
</reference>
<accession>A0A7C9ENM4</accession>